<dbReference type="Proteomes" id="UP000075883">
    <property type="component" value="Unassembled WGS sequence"/>
</dbReference>
<keyword evidence="3 8" id="KW-0812">Transmembrane</keyword>
<dbReference type="Pfam" id="PF08395">
    <property type="entry name" value="7tm_7"/>
    <property type="match status" value="1"/>
</dbReference>
<dbReference type="AlphaFoldDB" id="A0A182MPB8"/>
<dbReference type="STRING" id="139723.A0A182MPB8"/>
<comment type="function">
    <text evidence="8">Gustatory receptor which mediates acceptance or avoidance behavior, depending on its substrates.</text>
</comment>
<dbReference type="VEuPathDB" id="VectorBase:ACUA023075"/>
<organism evidence="9 10">
    <name type="scientific">Anopheles culicifacies</name>
    <dbReference type="NCBI Taxonomy" id="139723"/>
    <lineage>
        <taxon>Eukaryota</taxon>
        <taxon>Metazoa</taxon>
        <taxon>Ecdysozoa</taxon>
        <taxon>Arthropoda</taxon>
        <taxon>Hexapoda</taxon>
        <taxon>Insecta</taxon>
        <taxon>Pterygota</taxon>
        <taxon>Neoptera</taxon>
        <taxon>Endopterygota</taxon>
        <taxon>Diptera</taxon>
        <taxon>Nematocera</taxon>
        <taxon>Culicoidea</taxon>
        <taxon>Culicidae</taxon>
        <taxon>Anophelinae</taxon>
        <taxon>Anopheles</taxon>
        <taxon>culicifacies species complex</taxon>
    </lineage>
</organism>
<evidence type="ECO:0000256" key="4">
    <source>
        <dbReference type="ARBA" id="ARBA00022989"/>
    </source>
</evidence>
<keyword evidence="7 8" id="KW-0807">Transducer</keyword>
<keyword evidence="6 8" id="KW-0675">Receptor</keyword>
<keyword evidence="10" id="KW-1185">Reference proteome</keyword>
<dbReference type="GO" id="GO:0005886">
    <property type="term" value="C:plasma membrane"/>
    <property type="evidence" value="ECO:0007669"/>
    <property type="project" value="UniProtKB-SubCell"/>
</dbReference>
<evidence type="ECO:0000256" key="3">
    <source>
        <dbReference type="ARBA" id="ARBA00022692"/>
    </source>
</evidence>
<feature type="transmembrane region" description="Helical" evidence="8">
    <location>
        <begin position="144"/>
        <end position="167"/>
    </location>
</feature>
<feature type="transmembrane region" description="Helical" evidence="8">
    <location>
        <begin position="179"/>
        <end position="200"/>
    </location>
</feature>
<keyword evidence="5 8" id="KW-0472">Membrane</keyword>
<feature type="transmembrane region" description="Helical" evidence="8">
    <location>
        <begin position="323"/>
        <end position="343"/>
    </location>
</feature>
<evidence type="ECO:0000313" key="10">
    <source>
        <dbReference type="Proteomes" id="UP000075883"/>
    </source>
</evidence>
<feature type="transmembrane region" description="Helical" evidence="8">
    <location>
        <begin position="91"/>
        <end position="110"/>
    </location>
</feature>
<feature type="transmembrane region" description="Helical" evidence="8">
    <location>
        <begin position="50"/>
        <end position="71"/>
    </location>
</feature>
<proteinExistence type="inferred from homology"/>
<feature type="transmembrane region" description="Helical" evidence="8">
    <location>
        <begin position="286"/>
        <end position="303"/>
    </location>
</feature>
<dbReference type="GO" id="GO:0050909">
    <property type="term" value="P:sensory perception of taste"/>
    <property type="evidence" value="ECO:0007669"/>
    <property type="project" value="InterPro"/>
</dbReference>
<name>A0A182MPB8_9DIPT</name>
<evidence type="ECO:0000256" key="7">
    <source>
        <dbReference type="ARBA" id="ARBA00023224"/>
    </source>
</evidence>
<accession>A0A182MPB8</accession>
<protein>
    <recommendedName>
        <fullName evidence="8">Gustatory receptor</fullName>
    </recommendedName>
</protein>
<evidence type="ECO:0000256" key="8">
    <source>
        <dbReference type="RuleBase" id="RU363108"/>
    </source>
</evidence>
<reference evidence="10" key="1">
    <citation type="submission" date="2013-09" db="EMBL/GenBank/DDBJ databases">
        <title>The Genome Sequence of Anopheles culicifacies species A.</title>
        <authorList>
            <consortium name="The Broad Institute Genomics Platform"/>
            <person name="Neafsey D.E."/>
            <person name="Besansky N."/>
            <person name="Howell P."/>
            <person name="Walton C."/>
            <person name="Young S.K."/>
            <person name="Zeng Q."/>
            <person name="Gargeya S."/>
            <person name="Fitzgerald M."/>
            <person name="Haas B."/>
            <person name="Abouelleil A."/>
            <person name="Allen A.W."/>
            <person name="Alvarado L."/>
            <person name="Arachchi H.M."/>
            <person name="Berlin A.M."/>
            <person name="Chapman S.B."/>
            <person name="Gainer-Dewar J."/>
            <person name="Goldberg J."/>
            <person name="Griggs A."/>
            <person name="Gujja S."/>
            <person name="Hansen M."/>
            <person name="Howarth C."/>
            <person name="Imamovic A."/>
            <person name="Ireland A."/>
            <person name="Larimer J."/>
            <person name="McCowan C."/>
            <person name="Murphy C."/>
            <person name="Pearson M."/>
            <person name="Poon T.W."/>
            <person name="Priest M."/>
            <person name="Roberts A."/>
            <person name="Saif S."/>
            <person name="Shea T."/>
            <person name="Sisk P."/>
            <person name="Sykes S."/>
            <person name="Wortman J."/>
            <person name="Nusbaum C."/>
            <person name="Birren B."/>
        </authorList>
    </citation>
    <scope>NUCLEOTIDE SEQUENCE [LARGE SCALE GENOMIC DNA]</scope>
    <source>
        <strain evidence="10">A-37</strain>
    </source>
</reference>
<dbReference type="GO" id="GO:0007635">
    <property type="term" value="P:chemosensory behavior"/>
    <property type="evidence" value="ECO:0007669"/>
    <property type="project" value="TreeGrafter"/>
</dbReference>
<dbReference type="EMBL" id="AXCM01000242">
    <property type="status" value="NOT_ANNOTATED_CDS"/>
    <property type="molecule type" value="Genomic_DNA"/>
</dbReference>
<dbReference type="InterPro" id="IPR013604">
    <property type="entry name" value="7TM_chemorcpt"/>
</dbReference>
<reference evidence="9" key="2">
    <citation type="submission" date="2020-05" db="UniProtKB">
        <authorList>
            <consortium name="EnsemblMetazoa"/>
        </authorList>
    </citation>
    <scope>IDENTIFICATION</scope>
    <source>
        <strain evidence="9">A-37</strain>
    </source>
</reference>
<keyword evidence="4 8" id="KW-1133">Transmembrane helix</keyword>
<evidence type="ECO:0000256" key="1">
    <source>
        <dbReference type="ARBA" id="ARBA00004651"/>
    </source>
</evidence>
<evidence type="ECO:0000313" key="9">
    <source>
        <dbReference type="EnsemblMetazoa" id="ACUA023075-PA"/>
    </source>
</evidence>
<dbReference type="PANTHER" id="PTHR21143">
    <property type="entry name" value="INVERTEBRATE GUSTATORY RECEPTOR"/>
    <property type="match status" value="1"/>
</dbReference>
<evidence type="ECO:0000256" key="6">
    <source>
        <dbReference type="ARBA" id="ARBA00023170"/>
    </source>
</evidence>
<dbReference type="GO" id="GO:0007165">
    <property type="term" value="P:signal transduction"/>
    <property type="evidence" value="ECO:0007669"/>
    <property type="project" value="UniProtKB-KW"/>
</dbReference>
<keyword evidence="2 8" id="KW-1003">Cell membrane</keyword>
<evidence type="ECO:0000256" key="2">
    <source>
        <dbReference type="ARBA" id="ARBA00022475"/>
    </source>
</evidence>
<dbReference type="PANTHER" id="PTHR21143:SF104">
    <property type="entry name" value="GUSTATORY RECEPTOR 8A-RELATED"/>
    <property type="match status" value="1"/>
</dbReference>
<sequence>MRKCLRTFLNPKDFYAAQRPVLRVSFLVGMTPFTVVKGPTELMMLRCTPFGYINSSVHVILFCSCYVQALLNGETITRFFFRTDISTLGDVLQFTIGITALFMTFFCSIFQRNKLIKSFHALASIDRRFKEIGMETNYKSTLHYNLLVMCTKVIITSLYLVVCLTVFISSNTYPSVTTWMAFLLPYFMMSMVIVLFLCFVNQTKHRFHLLNKVLKHLKQAALEKRISPQRRPSYWHAIKIQRPLGIASVYSNNDKSMPDVVATVAEIQDALCEACSCAEDYFTIQMLTIVTIVFVIIVFNSYYVLDAVLGSTSRDTPFSKGQFAMFFLCQAMVYGFGVFNIVYGSSSLMQENDNIGSNVHKLLNAAAGANSELVGKLMQLSLQMVHRKVRFSACGLFSLDFTLLFTNEQYGSNKSRTEVRKEDIWFLELVVALPRQFHHYRAVLMRFHIEHRLHCSILQTDARVGSEHVVQQLFRIFAHDRFLVVAGNIMPADTIVVDIVQDRQAGFSSLIDIKLRVVWLWDLLVARFAPRIVAPAVRDLVGGMDLLAVVRPEPTVDVLWFQIRATLAALEITQSTRSPDVWYIVLLNQSEDQVVLFLRFQRYQIHAVFATDVTTIEPINPLVGECRNVGTVEVVMTTLWPCPGFGGHRQVLFWMHKFR</sequence>
<evidence type="ECO:0000256" key="5">
    <source>
        <dbReference type="ARBA" id="ARBA00023136"/>
    </source>
</evidence>
<comment type="caution">
    <text evidence="8">Lacks conserved residue(s) required for the propagation of feature annotation.</text>
</comment>
<dbReference type="EnsemblMetazoa" id="ACUA023075-RA">
    <property type="protein sequence ID" value="ACUA023075-PA"/>
    <property type="gene ID" value="ACUA023075"/>
</dbReference>
<comment type="similarity">
    <text evidence="8">Belongs to the insect chemoreceptor superfamily. Gustatory receptor (GR) family.</text>
</comment>
<dbReference type="GO" id="GO:0030425">
    <property type="term" value="C:dendrite"/>
    <property type="evidence" value="ECO:0007669"/>
    <property type="project" value="TreeGrafter"/>
</dbReference>
<dbReference type="GO" id="GO:0030424">
    <property type="term" value="C:axon"/>
    <property type="evidence" value="ECO:0007669"/>
    <property type="project" value="TreeGrafter"/>
</dbReference>
<dbReference type="GO" id="GO:0043025">
    <property type="term" value="C:neuronal cell body"/>
    <property type="evidence" value="ECO:0007669"/>
    <property type="project" value="TreeGrafter"/>
</dbReference>
<dbReference type="GO" id="GO:0008049">
    <property type="term" value="P:male courtship behavior"/>
    <property type="evidence" value="ECO:0007669"/>
    <property type="project" value="TreeGrafter"/>
</dbReference>
<comment type="subcellular location">
    <subcellularLocation>
        <location evidence="1 8">Cell membrane</location>
        <topology evidence="1 8">Multi-pass membrane protein</topology>
    </subcellularLocation>
</comment>